<reference evidence="1 2" key="1">
    <citation type="submission" date="2015-03" db="EMBL/GenBank/DDBJ databases">
        <authorList>
            <consortium name="Pathogen Informatics"/>
        </authorList>
    </citation>
    <scope>NUCLEOTIDE SEQUENCE [LARGE SCALE GENOMIC DNA]</scope>
    <source>
        <strain evidence="1 2">C09601061</strain>
    </source>
</reference>
<protein>
    <submittedName>
        <fullName evidence="1">Uncharacterized protein</fullName>
    </submittedName>
</protein>
<evidence type="ECO:0000313" key="2">
    <source>
        <dbReference type="Proteomes" id="UP000046680"/>
    </source>
</evidence>
<sequence length="229" mass="24461">MIAPDRHLLDVGDRRAGLGGQLRDRPIVVQPGERREPLAGNVGRIGHRDQRVGVGGVAGHPDANVIRGDSVEGFALSGEDRAVGLQQLTSLHARAPGAGSDQQGQAHTIEDLLGIGTDLHPGQQRESAVVEFHHHTLERLQCRLDLEQPQLDRTVRAQQRAAGQAEQQAVADLAGGAGNGDLERTSAHVGSAPYGLGFGLKLAHRHRTDIWGPTPTATTDVYQVPYRDA</sequence>
<evidence type="ECO:0000313" key="1">
    <source>
        <dbReference type="EMBL" id="CFR64780.1"/>
    </source>
</evidence>
<dbReference type="EMBL" id="CGCX01000016">
    <property type="protein sequence ID" value="CFR64780.1"/>
    <property type="molecule type" value="Genomic_DNA"/>
</dbReference>
<name>A0A654TW54_MYCTX</name>
<dbReference type="Proteomes" id="UP000046680">
    <property type="component" value="Unassembled WGS sequence"/>
</dbReference>
<gene>
    <name evidence="1" type="ORF">ERS007657_00096</name>
</gene>
<accession>A0A654TW54</accession>
<dbReference type="AntiFam" id="ANF00197">
    <property type="entry name" value="Shadow ORF (opposite mdh)"/>
</dbReference>
<organism evidence="1 2">
    <name type="scientific">Mycobacterium tuberculosis</name>
    <dbReference type="NCBI Taxonomy" id="1773"/>
    <lineage>
        <taxon>Bacteria</taxon>
        <taxon>Bacillati</taxon>
        <taxon>Actinomycetota</taxon>
        <taxon>Actinomycetes</taxon>
        <taxon>Mycobacteriales</taxon>
        <taxon>Mycobacteriaceae</taxon>
        <taxon>Mycobacterium</taxon>
        <taxon>Mycobacterium tuberculosis complex</taxon>
    </lineage>
</organism>
<dbReference type="AlphaFoldDB" id="A0A654TW54"/>
<proteinExistence type="predicted"/>